<feature type="region of interest" description="Disordered" evidence="7">
    <location>
        <begin position="261"/>
        <end position="316"/>
    </location>
</feature>
<dbReference type="GO" id="GO:0046982">
    <property type="term" value="F:protein heterodimerization activity"/>
    <property type="evidence" value="ECO:0007669"/>
    <property type="project" value="InterPro"/>
</dbReference>
<feature type="compositionally biased region" description="Polar residues" evidence="7">
    <location>
        <begin position="763"/>
        <end position="775"/>
    </location>
</feature>
<evidence type="ECO:0000256" key="7">
    <source>
        <dbReference type="SAM" id="MobiDB-lite"/>
    </source>
</evidence>
<evidence type="ECO:0000313" key="9">
    <source>
        <dbReference type="EMBL" id="KAG6509689.1"/>
    </source>
</evidence>
<gene>
    <name evidence="9" type="ORF">ZIOFF_027689</name>
</gene>
<dbReference type="Gene3D" id="1.10.20.10">
    <property type="entry name" value="Histone, subunit A"/>
    <property type="match status" value="1"/>
</dbReference>
<evidence type="ECO:0000256" key="5">
    <source>
        <dbReference type="ARBA" id="ARBA00023242"/>
    </source>
</evidence>
<dbReference type="InterPro" id="IPR045144">
    <property type="entry name" value="TAF4"/>
</dbReference>
<evidence type="ECO:0000256" key="3">
    <source>
        <dbReference type="ARBA" id="ARBA00023015"/>
    </source>
</evidence>
<feature type="compositionally biased region" description="Low complexity" evidence="7">
    <location>
        <begin position="390"/>
        <end position="403"/>
    </location>
</feature>
<comment type="caution">
    <text evidence="9">The sequence shown here is derived from an EMBL/GenBank/DDBJ whole genome shotgun (WGS) entry which is preliminary data.</text>
</comment>
<dbReference type="PROSITE" id="PS51879">
    <property type="entry name" value="RST"/>
    <property type="match status" value="1"/>
</dbReference>
<comment type="function">
    <text evidence="6">TAFs are components of the transcription factor IID (TFIID) complex that is essential for mediating regulation of RNA polymerase transcription.</text>
</comment>
<dbReference type="GO" id="GO:0006367">
    <property type="term" value="P:transcription initiation at RNA polymerase II promoter"/>
    <property type="evidence" value="ECO:0007669"/>
    <property type="project" value="TreeGrafter"/>
</dbReference>
<dbReference type="PANTHER" id="PTHR15138">
    <property type="entry name" value="TRANSCRIPTION INITIATION FACTOR TFIID SUBUNIT 4"/>
    <property type="match status" value="1"/>
</dbReference>
<dbReference type="Pfam" id="PF05236">
    <property type="entry name" value="TAF4"/>
    <property type="match status" value="1"/>
</dbReference>
<protein>
    <recommendedName>
        <fullName evidence="8">RST domain-containing protein</fullName>
    </recommendedName>
</protein>
<dbReference type="CDD" id="cd08045">
    <property type="entry name" value="HFD_TAF4"/>
    <property type="match status" value="1"/>
</dbReference>
<feature type="region of interest" description="Disordered" evidence="7">
    <location>
        <begin position="714"/>
        <end position="735"/>
    </location>
</feature>
<evidence type="ECO:0000256" key="6">
    <source>
        <dbReference type="ARBA" id="ARBA00058775"/>
    </source>
</evidence>
<feature type="domain" description="RST" evidence="8">
    <location>
        <begin position="442"/>
        <end position="536"/>
    </location>
</feature>
<feature type="region of interest" description="Disordered" evidence="7">
    <location>
        <begin position="344"/>
        <end position="369"/>
    </location>
</feature>
<dbReference type="PANTHER" id="PTHR15138:SF14">
    <property type="entry name" value="TRANSCRIPTION INITIATION FACTOR TFIID SUBUNIT 4"/>
    <property type="match status" value="1"/>
</dbReference>
<feature type="compositionally biased region" description="Low complexity" evidence="7">
    <location>
        <begin position="776"/>
        <end position="789"/>
    </location>
</feature>
<keyword evidence="10" id="KW-1185">Reference proteome</keyword>
<feature type="compositionally biased region" description="Polar residues" evidence="7">
    <location>
        <begin position="854"/>
        <end position="871"/>
    </location>
</feature>
<dbReference type="InterPro" id="IPR009072">
    <property type="entry name" value="Histone-fold"/>
</dbReference>
<dbReference type="GO" id="GO:0003677">
    <property type="term" value="F:DNA binding"/>
    <property type="evidence" value="ECO:0007669"/>
    <property type="project" value="TreeGrafter"/>
</dbReference>
<evidence type="ECO:0000256" key="4">
    <source>
        <dbReference type="ARBA" id="ARBA00023163"/>
    </source>
</evidence>
<feature type="compositionally biased region" description="Basic residues" evidence="7">
    <location>
        <begin position="16"/>
        <end position="25"/>
    </location>
</feature>
<dbReference type="Proteomes" id="UP000734854">
    <property type="component" value="Unassembled WGS sequence"/>
</dbReference>
<feature type="region of interest" description="Disordered" evidence="7">
    <location>
        <begin position="1002"/>
        <end position="1046"/>
    </location>
</feature>
<feature type="compositionally biased region" description="Polar residues" evidence="7">
    <location>
        <begin position="790"/>
        <end position="834"/>
    </location>
</feature>
<dbReference type="InterPro" id="IPR022003">
    <property type="entry name" value="RST"/>
</dbReference>
<feature type="compositionally biased region" description="Low complexity" evidence="7">
    <location>
        <begin position="1091"/>
        <end position="1109"/>
    </location>
</feature>
<feature type="compositionally biased region" description="Basic and acidic residues" evidence="7">
    <location>
        <begin position="1002"/>
        <end position="1011"/>
    </location>
</feature>
<evidence type="ECO:0000256" key="1">
    <source>
        <dbReference type="ARBA" id="ARBA00004123"/>
    </source>
</evidence>
<feature type="compositionally biased region" description="Basic and acidic residues" evidence="7">
    <location>
        <begin position="37"/>
        <end position="48"/>
    </location>
</feature>
<evidence type="ECO:0000313" key="10">
    <source>
        <dbReference type="Proteomes" id="UP000734854"/>
    </source>
</evidence>
<dbReference type="FunFam" id="1.10.20.10:FF:000015">
    <property type="entry name" value="Transcription initiation factor TFIID subunit 4B"/>
    <property type="match status" value="1"/>
</dbReference>
<dbReference type="InterPro" id="IPR007900">
    <property type="entry name" value="TAF4_C"/>
</dbReference>
<accession>A0A8J5GYW5</accession>
<feature type="region of interest" description="Disordered" evidence="7">
    <location>
        <begin position="658"/>
        <end position="697"/>
    </location>
</feature>
<dbReference type="GO" id="GO:0016251">
    <property type="term" value="F:RNA polymerase II general transcription initiation factor activity"/>
    <property type="evidence" value="ECO:0007669"/>
    <property type="project" value="TreeGrafter"/>
</dbReference>
<comment type="similarity">
    <text evidence="2">Belongs to the TAF4 family.</text>
</comment>
<reference evidence="9 10" key="1">
    <citation type="submission" date="2020-08" db="EMBL/GenBank/DDBJ databases">
        <title>Plant Genome Project.</title>
        <authorList>
            <person name="Zhang R.-G."/>
        </authorList>
    </citation>
    <scope>NUCLEOTIDE SEQUENCE [LARGE SCALE GENOMIC DNA]</scope>
    <source>
        <tissue evidence="9">Rhizome</tissue>
    </source>
</reference>
<keyword evidence="5" id="KW-0539">Nucleus</keyword>
<feature type="compositionally biased region" description="Basic and acidic residues" evidence="7">
    <location>
        <begin position="1026"/>
        <end position="1046"/>
    </location>
</feature>
<feature type="compositionally biased region" description="Basic and acidic residues" evidence="7">
    <location>
        <begin position="1110"/>
        <end position="1120"/>
    </location>
</feature>
<feature type="compositionally biased region" description="Low complexity" evidence="7">
    <location>
        <begin position="261"/>
        <end position="277"/>
    </location>
</feature>
<dbReference type="GO" id="GO:0005669">
    <property type="term" value="C:transcription factor TFIID complex"/>
    <property type="evidence" value="ECO:0007669"/>
    <property type="project" value="InterPro"/>
</dbReference>
<keyword evidence="3" id="KW-0805">Transcription regulation</keyword>
<feature type="compositionally biased region" description="Polar residues" evidence="7">
    <location>
        <begin position="294"/>
        <end position="316"/>
    </location>
</feature>
<evidence type="ECO:0000259" key="8">
    <source>
        <dbReference type="PROSITE" id="PS51879"/>
    </source>
</evidence>
<feature type="region of interest" description="Disordered" evidence="7">
    <location>
        <begin position="1"/>
        <end position="59"/>
    </location>
</feature>
<name>A0A8J5GYW5_ZINOF</name>
<feature type="region of interest" description="Disordered" evidence="7">
    <location>
        <begin position="763"/>
        <end position="871"/>
    </location>
</feature>
<feature type="region of interest" description="Disordered" evidence="7">
    <location>
        <begin position="388"/>
        <end position="418"/>
    </location>
</feature>
<evidence type="ECO:0000256" key="2">
    <source>
        <dbReference type="ARBA" id="ARBA00006178"/>
    </source>
</evidence>
<feature type="compositionally biased region" description="Polar residues" evidence="7">
    <location>
        <begin position="344"/>
        <end position="356"/>
    </location>
</feature>
<sequence>MLKHLTHVTLEGIKHPSGHRRRPWKMTKSSLNSSTSSDERVGRGEGKGKGRSLKGAPAGGWEKELHAMRALSMRILRDRGLEMTIRRGRGAVSGPLSGPLSKRRMSPCANAKYKLKGALKFEGHVDIKMSSHDCVNNGQVVGGGLEDDDLEGGNVDLLRSYICCSRLTPVSKVTEKLSSGFLKKKIGSVNALIVPPPFKHLVLCKVSACHQPNLPVMGPTIMKLLDEDEDESMHSGADVEALLAALNCDIGDDPAVVAPPLDPDASVLMQSSSSESEQVIRQWKTPSEVGDDQIGQNEQNQPLQSSEQHSSGGELVQRSSIQPRVEQLNHLSKQDQMTFQQEITHSNNCQQQSEANSVKPVDKGPEQSNIPVLDTIADTMLDVAHLSEKQQQQHIVQQSNSQQTPNIANAAAQPSERQQHIMQQSNSRQTLTSSQSNMALRTTKTASSIPFHMLIQILEPHLDNDRSMQLHSIFNKLRVYNSDQHLGDLLGMQEEKFELYYGWRECKEDFLRVIRNIVSDQTLRQAAQKAQMQLQAQASQNTPSNTNLFSLPAQASSQQVSRGGTQQIYGAQSFPALHSLPSQNVIVPASSPGQPHVPALHPSTGPREVGIGSNGKGPHLVQNYSNSMNMSSSERDGLMGSTQSINWQQKLQSSISVSGSTDSYNTHAYPRPSMNSSTSFRANLESHPRPVSHTQGLVSTLIRPTQPMNTMRMSAYQQSSNSEAKRPQTDSLANHSTSLPNQIAWQMSAKSSGLQSTSYVNHEVVDQSSEPSKVQFSSSETTSFGTSHFNQGNSAFGSSMVRTNQVSGSVPSQADQNTQVTSASVPPTGSTTKSPLKKPSAGQKKPLDALGSSPPMSSKKQKTAGTSLDQSIEQLNDVTVVSGVNLREEEEQLLSGPKEDSRASEATRRVVQEEEDRLILQKAPLQKKISDIMLKCGLKIIGGDVERCLSMCVEEHLKGLISYLIRLSKQRVDIEKSRHRFVITSDVRGQIFSMNQKAKEEYETKQVEGTEKHRKVTDLDGNTEVDAEKDKEDGRSEAVKANKEEDDKLRTTAANVAARAAVGGDDMLSKWQLMAERARQKREGFDGAPASQLGKSSSSKSSLNLGIGSREIHESEKKDSSMPTSGGVRRLGRNGALAHPKIARKISVKDVIAALEKEPQMSKSSLIYRLYEKSSGDSPAA</sequence>
<dbReference type="AlphaFoldDB" id="A0A8J5GYW5"/>
<comment type="subcellular location">
    <subcellularLocation>
        <location evidence="1">Nucleus</location>
    </subcellularLocation>
</comment>
<organism evidence="9 10">
    <name type="scientific">Zingiber officinale</name>
    <name type="common">Ginger</name>
    <name type="synonym">Amomum zingiber</name>
    <dbReference type="NCBI Taxonomy" id="94328"/>
    <lineage>
        <taxon>Eukaryota</taxon>
        <taxon>Viridiplantae</taxon>
        <taxon>Streptophyta</taxon>
        <taxon>Embryophyta</taxon>
        <taxon>Tracheophyta</taxon>
        <taxon>Spermatophyta</taxon>
        <taxon>Magnoliopsida</taxon>
        <taxon>Liliopsida</taxon>
        <taxon>Zingiberales</taxon>
        <taxon>Zingiberaceae</taxon>
        <taxon>Zingiber</taxon>
    </lineage>
</organism>
<dbReference type="EMBL" id="JACMSC010000008">
    <property type="protein sequence ID" value="KAG6509689.1"/>
    <property type="molecule type" value="Genomic_DNA"/>
</dbReference>
<proteinExistence type="inferred from homology"/>
<keyword evidence="4" id="KW-0804">Transcription</keyword>
<feature type="region of interest" description="Disordered" evidence="7">
    <location>
        <begin position="1080"/>
        <end position="1136"/>
    </location>
</feature>